<keyword evidence="5" id="KW-0813">Transport</keyword>
<organism evidence="7">
    <name type="scientific">candidate division WOR-3 bacterium</name>
    <dbReference type="NCBI Taxonomy" id="2052148"/>
    <lineage>
        <taxon>Bacteria</taxon>
        <taxon>Bacteria division WOR-3</taxon>
    </lineage>
</organism>
<accession>A0A7C6E9C5</accession>
<feature type="transmembrane region" description="Helical" evidence="5">
    <location>
        <begin position="183"/>
        <end position="201"/>
    </location>
</feature>
<evidence type="ECO:0000313" key="7">
    <source>
        <dbReference type="EMBL" id="HHS51277.1"/>
    </source>
</evidence>
<dbReference type="InterPro" id="IPR013525">
    <property type="entry name" value="ABC2_TM"/>
</dbReference>
<evidence type="ECO:0000256" key="2">
    <source>
        <dbReference type="ARBA" id="ARBA00022692"/>
    </source>
</evidence>
<keyword evidence="2 5" id="KW-0812">Transmembrane</keyword>
<feature type="domain" description="ABC transmembrane type-2" evidence="6">
    <location>
        <begin position="27"/>
        <end position="264"/>
    </location>
</feature>
<dbReference type="PANTHER" id="PTHR43229">
    <property type="entry name" value="NODULATION PROTEIN J"/>
    <property type="match status" value="1"/>
</dbReference>
<dbReference type="GO" id="GO:0005886">
    <property type="term" value="C:plasma membrane"/>
    <property type="evidence" value="ECO:0007669"/>
    <property type="project" value="UniProtKB-SubCell"/>
</dbReference>
<comment type="similarity">
    <text evidence="5">Belongs to the ABC-2 integral membrane protein family.</text>
</comment>
<evidence type="ECO:0000256" key="1">
    <source>
        <dbReference type="ARBA" id="ARBA00004141"/>
    </source>
</evidence>
<reference evidence="7" key="1">
    <citation type="journal article" date="2020" name="mSystems">
        <title>Genome- and Community-Level Interaction Insights into Carbon Utilization and Element Cycling Functions of Hydrothermarchaeota in Hydrothermal Sediment.</title>
        <authorList>
            <person name="Zhou Z."/>
            <person name="Liu Y."/>
            <person name="Xu W."/>
            <person name="Pan J."/>
            <person name="Luo Z.H."/>
            <person name="Li M."/>
        </authorList>
    </citation>
    <scope>NUCLEOTIDE SEQUENCE [LARGE SCALE GENOMIC DNA]</scope>
    <source>
        <strain evidence="7">SpSt-876</strain>
    </source>
</reference>
<dbReference type="InterPro" id="IPR051784">
    <property type="entry name" value="Nod_factor_ABC_transporter"/>
</dbReference>
<evidence type="ECO:0000256" key="4">
    <source>
        <dbReference type="ARBA" id="ARBA00023136"/>
    </source>
</evidence>
<sequence>MKTLLNYLRAIWAENIKEWKIELTYKADFLRGLIDPLVYVLPYLLYGIALVGGRTSPSLEKLTGTGDLITFVTLGYIFIGFLNMALWAMGFSLRKEQYWGTLESVFAAPVPRWVYALGMALHSTIHQGLMIALQLIVISLIFKLSVRVGGIIPSLAVVGVMLIALYGLGMMIASLTLIFKQGWLISEALSSLIMIITPIAYPLTVLPIFMQKAAMALPTTYGILTCRHFLIGEKMEFSIGAAFFRLLILCVLWVLFGLLVFAFIDKKTRRSGTLAHY</sequence>
<evidence type="ECO:0000259" key="6">
    <source>
        <dbReference type="PROSITE" id="PS51012"/>
    </source>
</evidence>
<dbReference type="EMBL" id="DTLI01000009">
    <property type="protein sequence ID" value="HHS51277.1"/>
    <property type="molecule type" value="Genomic_DNA"/>
</dbReference>
<protein>
    <recommendedName>
        <fullName evidence="5">Transport permease protein</fullName>
    </recommendedName>
</protein>
<dbReference type="Pfam" id="PF01061">
    <property type="entry name" value="ABC2_membrane"/>
    <property type="match status" value="1"/>
</dbReference>
<feature type="transmembrane region" description="Helical" evidence="5">
    <location>
        <begin position="113"/>
        <end position="142"/>
    </location>
</feature>
<feature type="transmembrane region" description="Helical" evidence="5">
    <location>
        <begin position="68"/>
        <end position="93"/>
    </location>
</feature>
<feature type="transmembrane region" description="Helical" evidence="5">
    <location>
        <begin position="242"/>
        <end position="264"/>
    </location>
</feature>
<gene>
    <name evidence="7" type="ORF">ENW73_00215</name>
</gene>
<proteinExistence type="inferred from homology"/>
<keyword evidence="5" id="KW-1003">Cell membrane</keyword>
<keyword evidence="3 5" id="KW-1133">Transmembrane helix</keyword>
<keyword evidence="4 5" id="KW-0472">Membrane</keyword>
<comment type="subcellular location">
    <subcellularLocation>
        <location evidence="5">Cell membrane</location>
        <topology evidence="5">Multi-pass membrane protein</topology>
    </subcellularLocation>
    <subcellularLocation>
        <location evidence="1">Membrane</location>
        <topology evidence="1">Multi-pass membrane protein</topology>
    </subcellularLocation>
</comment>
<evidence type="ECO:0000256" key="3">
    <source>
        <dbReference type="ARBA" id="ARBA00022989"/>
    </source>
</evidence>
<feature type="transmembrane region" description="Helical" evidence="5">
    <location>
        <begin position="37"/>
        <end position="56"/>
    </location>
</feature>
<dbReference type="InterPro" id="IPR047817">
    <property type="entry name" value="ABC2_TM_bact-type"/>
</dbReference>
<dbReference type="GO" id="GO:0140359">
    <property type="term" value="F:ABC-type transporter activity"/>
    <property type="evidence" value="ECO:0007669"/>
    <property type="project" value="InterPro"/>
</dbReference>
<name>A0A7C6E9C5_UNCW3</name>
<feature type="transmembrane region" description="Helical" evidence="5">
    <location>
        <begin position="154"/>
        <end position="177"/>
    </location>
</feature>
<dbReference type="AlphaFoldDB" id="A0A7C6E9C5"/>
<dbReference type="PROSITE" id="PS51012">
    <property type="entry name" value="ABC_TM2"/>
    <property type="match status" value="1"/>
</dbReference>
<comment type="caution">
    <text evidence="7">The sequence shown here is derived from an EMBL/GenBank/DDBJ whole genome shotgun (WGS) entry which is preliminary data.</text>
</comment>
<evidence type="ECO:0000256" key="5">
    <source>
        <dbReference type="RuleBase" id="RU361157"/>
    </source>
</evidence>
<dbReference type="PANTHER" id="PTHR43229:SF6">
    <property type="entry name" value="ABC-TYPE MULTIDRUG TRANSPORT SYSTEM, PERMEASE COMPONENT"/>
    <property type="match status" value="1"/>
</dbReference>